<dbReference type="NCBIfam" id="TIGR02492">
    <property type="entry name" value="flgK_ends"/>
    <property type="match status" value="1"/>
</dbReference>
<dbReference type="Pfam" id="PF06429">
    <property type="entry name" value="Flg_bbr_C"/>
    <property type="match status" value="1"/>
</dbReference>
<evidence type="ECO:0000256" key="1">
    <source>
        <dbReference type="ARBA" id="ARBA00004365"/>
    </source>
</evidence>
<comment type="similarity">
    <text evidence="3">Belongs to the flagella basal body rod proteins family.</text>
</comment>
<keyword evidence="4" id="KW-0964">Secreted</keyword>
<dbReference type="GO" id="GO:0005198">
    <property type="term" value="F:structural molecule activity"/>
    <property type="evidence" value="ECO:0007669"/>
    <property type="project" value="InterPro"/>
</dbReference>
<sequence length="527" mass="57145">MLRPTFLGFETAKSGLTAAQKGIDIAGQNLTNWDSAGYTRQRITQVAVATDSYRSRYASTSGRIGVAGMGVDITGIAQLRDSFLDRRYREENTDVGYYTQSDNILSDIQSSLDEFNPTSDSGLRACLLNINSALKNFSTNAYSSTHANIVATEFKSLTQTLQQLSSKLQSARGQQVYDLDISTQEVNKKLQQIAGINQSILEDASNVQDNTYFGPNELLDQRNLLLDELSKYSDFEYQDNADGTVTVTVNGQTAVSGGKYDKMELQKDETTDVVSLKWISSNGDVKTASGSLKASLDYINGRGPNLQNTGESAERGFLYYQDKLNAFAQTIANVANNVIPEADADGNPKVDGNGKTIYRQLLGALSDKAGPDGEYHVVNDIPITADNLSISDAWAADSDYIIYQKNADGDANNVGNYALAFANAITSDSQGFDANGDVFKGTFLDYVKNYSSTLGEDVSFAESRKTASSSIIGDLEDSRDEVSGVVVDEEVTNMMLYQKSLAAASRLMTVLDEALDVLINKTGIVGR</sequence>
<evidence type="ECO:0000256" key="5">
    <source>
        <dbReference type="ARBA" id="ARBA00023143"/>
    </source>
</evidence>
<dbReference type="GO" id="GO:0044780">
    <property type="term" value="P:bacterial-type flagellum assembly"/>
    <property type="evidence" value="ECO:0007669"/>
    <property type="project" value="InterPro"/>
</dbReference>
<dbReference type="InterPro" id="IPR002371">
    <property type="entry name" value="FlgK"/>
</dbReference>
<dbReference type="PANTHER" id="PTHR30033">
    <property type="entry name" value="FLAGELLAR HOOK-ASSOCIATED PROTEIN 1"/>
    <property type="match status" value="1"/>
</dbReference>
<organism evidence="8">
    <name type="scientific">bioreactor metagenome</name>
    <dbReference type="NCBI Taxonomy" id="1076179"/>
    <lineage>
        <taxon>unclassified sequences</taxon>
        <taxon>metagenomes</taxon>
        <taxon>ecological metagenomes</taxon>
    </lineage>
</organism>
<keyword evidence="5" id="KW-0975">Bacterial flagellum</keyword>
<proteinExistence type="inferred from homology"/>
<dbReference type="InterPro" id="IPR053927">
    <property type="entry name" value="FlgK_helical"/>
</dbReference>
<dbReference type="SUPFAM" id="SSF64518">
    <property type="entry name" value="Phase 1 flagellin"/>
    <property type="match status" value="1"/>
</dbReference>
<evidence type="ECO:0000256" key="4">
    <source>
        <dbReference type="ARBA" id="ARBA00022525"/>
    </source>
</evidence>
<evidence type="ECO:0000259" key="6">
    <source>
        <dbReference type="Pfam" id="PF06429"/>
    </source>
</evidence>
<evidence type="ECO:0000256" key="3">
    <source>
        <dbReference type="ARBA" id="ARBA00009677"/>
    </source>
</evidence>
<dbReference type="PANTHER" id="PTHR30033:SF1">
    <property type="entry name" value="FLAGELLAR HOOK-ASSOCIATED PROTEIN 1"/>
    <property type="match status" value="1"/>
</dbReference>
<dbReference type="InterPro" id="IPR010930">
    <property type="entry name" value="Flg_bb/hook_C_dom"/>
</dbReference>
<dbReference type="GO" id="GO:0005576">
    <property type="term" value="C:extracellular region"/>
    <property type="evidence" value="ECO:0007669"/>
    <property type="project" value="UniProtKB-SubCell"/>
</dbReference>
<comment type="subcellular location">
    <subcellularLocation>
        <location evidence="1">Bacterial flagellum</location>
    </subcellularLocation>
    <subcellularLocation>
        <location evidence="2">Secreted</location>
    </subcellularLocation>
</comment>
<dbReference type="GO" id="GO:0009424">
    <property type="term" value="C:bacterial-type flagellum hook"/>
    <property type="evidence" value="ECO:0007669"/>
    <property type="project" value="InterPro"/>
</dbReference>
<gene>
    <name evidence="8" type="ORF">SDC9_73858</name>
</gene>
<evidence type="ECO:0000256" key="2">
    <source>
        <dbReference type="ARBA" id="ARBA00004613"/>
    </source>
</evidence>
<evidence type="ECO:0000313" key="8">
    <source>
        <dbReference type="EMBL" id="MPM27348.1"/>
    </source>
</evidence>
<dbReference type="EMBL" id="VSSQ01004970">
    <property type="protein sequence ID" value="MPM27348.1"/>
    <property type="molecule type" value="Genomic_DNA"/>
</dbReference>
<accession>A0A644YH73</accession>
<dbReference type="Pfam" id="PF22638">
    <property type="entry name" value="FlgK_D1"/>
    <property type="match status" value="1"/>
</dbReference>
<protein>
    <submittedName>
        <fullName evidence="8">Uncharacterized protein</fullName>
    </submittedName>
</protein>
<name>A0A644YH73_9ZZZZ</name>
<evidence type="ECO:0000259" key="7">
    <source>
        <dbReference type="Pfam" id="PF22638"/>
    </source>
</evidence>
<reference evidence="8" key="1">
    <citation type="submission" date="2019-08" db="EMBL/GenBank/DDBJ databases">
        <authorList>
            <person name="Kucharzyk K."/>
            <person name="Murdoch R.W."/>
            <person name="Higgins S."/>
            <person name="Loffler F."/>
        </authorList>
    </citation>
    <scope>NUCLEOTIDE SEQUENCE</scope>
</reference>
<feature type="domain" description="Flagellar basal-body/hook protein C-terminal" evidence="6">
    <location>
        <begin position="481"/>
        <end position="520"/>
    </location>
</feature>
<dbReference type="AlphaFoldDB" id="A0A644YH73"/>
<comment type="caution">
    <text evidence="8">The sequence shown here is derived from an EMBL/GenBank/DDBJ whole genome shotgun (WGS) entry which is preliminary data.</text>
</comment>
<feature type="domain" description="Flagellar hook-associated protein FlgK helical" evidence="7">
    <location>
        <begin position="114"/>
        <end position="340"/>
    </location>
</feature>